<dbReference type="GO" id="GO:0009246">
    <property type="term" value="P:enterobacterial common antigen biosynthetic process"/>
    <property type="evidence" value="ECO:0007669"/>
    <property type="project" value="InterPro"/>
</dbReference>
<evidence type="ECO:0000256" key="4">
    <source>
        <dbReference type="ARBA" id="ARBA00022989"/>
    </source>
</evidence>
<feature type="transmembrane region" description="Helical" evidence="6">
    <location>
        <begin position="222"/>
        <end position="243"/>
    </location>
</feature>
<feature type="transmembrane region" description="Helical" evidence="6">
    <location>
        <begin position="263"/>
        <end position="284"/>
    </location>
</feature>
<evidence type="ECO:0000256" key="2">
    <source>
        <dbReference type="ARBA" id="ARBA00022475"/>
    </source>
</evidence>
<dbReference type="InterPro" id="IPR050833">
    <property type="entry name" value="Poly_Biosynth_Transport"/>
</dbReference>
<dbReference type="InterPro" id="IPR044550">
    <property type="entry name" value="WzxE"/>
</dbReference>
<feature type="transmembrane region" description="Helical" evidence="6">
    <location>
        <begin position="296"/>
        <end position="314"/>
    </location>
</feature>
<feature type="transmembrane region" description="Helical" evidence="6">
    <location>
        <begin position="113"/>
        <end position="136"/>
    </location>
</feature>
<evidence type="ECO:0000256" key="3">
    <source>
        <dbReference type="ARBA" id="ARBA00022692"/>
    </source>
</evidence>
<evidence type="ECO:0000256" key="1">
    <source>
        <dbReference type="ARBA" id="ARBA00004651"/>
    </source>
</evidence>
<dbReference type="PANTHER" id="PTHR30250:SF30">
    <property type="entry name" value="LIPID III FLIPPASE"/>
    <property type="match status" value="1"/>
</dbReference>
<feature type="transmembrane region" description="Helical" evidence="6">
    <location>
        <begin position="362"/>
        <end position="381"/>
    </location>
</feature>
<feature type="transmembrane region" description="Helical" evidence="6">
    <location>
        <begin position="78"/>
        <end position="101"/>
    </location>
</feature>
<feature type="transmembrane region" description="Helical" evidence="6">
    <location>
        <begin position="387"/>
        <end position="409"/>
    </location>
</feature>
<dbReference type="CDD" id="cd13125">
    <property type="entry name" value="MATE_like_10"/>
    <property type="match status" value="1"/>
</dbReference>
<feature type="transmembrane region" description="Helical" evidence="6">
    <location>
        <begin position="148"/>
        <end position="170"/>
    </location>
</feature>
<accession>A0A423I8C2</accession>
<dbReference type="AlphaFoldDB" id="A0A423I8C2"/>
<sequence length="417" mass="46712">MNILKTGLLTSIATVARLLSGFLVMKFVAILAGPEGVAQLGQFMSLTALLVVFSGGGVGAGVVKYLAEYREQNISLQILLNSAFCFSLASSLVMCIVVLAFSEHLSIWLLGDLRYKSLIIVLAFAQIFVALHNLIIAIVNGMMDVKRLAAIHVGGAALGVLAPLVLGYYYQLYGVLLAFLLAQASLLFVSFMFYKKSDYFNWSYFALVWDVEMVKKLSHFSVMTLTSALLAPAVQIATRNILAEKFSWEQVGYWQAVSKVSEAYLLFITMAISVYYLPRLSAIIDKKLFISEIRTAYQYLIPIVIVSALGIYFFRDFITQVLFSSEFSNALYLYAPQLLGDVIKVMSFILSFIMLAKAMTKLFIFSEVFFSLTYVAWVYFLTEHFGLVGAMYAFVVNYAIYFVFSFVVARRFIVSMR</sequence>
<comment type="caution">
    <text evidence="7">The sequence shown here is derived from an EMBL/GenBank/DDBJ whole genome shotgun (WGS) entry which is preliminary data.</text>
</comment>
<dbReference type="EMBL" id="MOBN01000049">
    <property type="protein sequence ID" value="RON21753.1"/>
    <property type="molecule type" value="Genomic_DNA"/>
</dbReference>
<feature type="transmembrane region" description="Helical" evidence="6">
    <location>
        <begin position="43"/>
        <end position="66"/>
    </location>
</feature>
<dbReference type="Proteomes" id="UP000284168">
    <property type="component" value="Unassembled WGS sequence"/>
</dbReference>
<protein>
    <submittedName>
        <fullName evidence="7">O-antigen translocase</fullName>
    </submittedName>
</protein>
<keyword evidence="4 6" id="KW-1133">Transmembrane helix</keyword>
<dbReference type="GO" id="GO:0005886">
    <property type="term" value="C:plasma membrane"/>
    <property type="evidence" value="ECO:0007669"/>
    <property type="project" value="UniProtKB-SubCell"/>
</dbReference>
<feature type="transmembrane region" description="Helical" evidence="6">
    <location>
        <begin position="7"/>
        <end position="31"/>
    </location>
</feature>
<feature type="transmembrane region" description="Helical" evidence="6">
    <location>
        <begin position="176"/>
        <end position="194"/>
    </location>
</feature>
<gene>
    <name evidence="7" type="ORF">BK663_28705</name>
</gene>
<reference evidence="7 8" key="1">
    <citation type="submission" date="2016-10" db="EMBL/GenBank/DDBJ databases">
        <title>Comparative genome analysis of multiple Pseudomonas spp. focuses on biocontrol and plant growth promoting traits.</title>
        <authorList>
            <person name="Tao X.-Y."/>
            <person name="Taylor C.G."/>
        </authorList>
    </citation>
    <scope>NUCLEOTIDE SEQUENCE [LARGE SCALE GENOMIC DNA]</scope>
    <source>
        <strain evidence="7 8">48C10</strain>
    </source>
</reference>
<comment type="subcellular location">
    <subcellularLocation>
        <location evidence="1">Cell membrane</location>
        <topology evidence="1">Multi-pass membrane protein</topology>
    </subcellularLocation>
</comment>
<organism evidence="7 8">
    <name type="scientific">Pseudomonas lini</name>
    <dbReference type="NCBI Taxonomy" id="163011"/>
    <lineage>
        <taxon>Bacteria</taxon>
        <taxon>Pseudomonadati</taxon>
        <taxon>Pseudomonadota</taxon>
        <taxon>Gammaproteobacteria</taxon>
        <taxon>Pseudomonadales</taxon>
        <taxon>Pseudomonadaceae</taxon>
        <taxon>Pseudomonas</taxon>
    </lineage>
</organism>
<keyword evidence="5 6" id="KW-0472">Membrane</keyword>
<name>A0A423I8C2_9PSED</name>
<dbReference type="PANTHER" id="PTHR30250">
    <property type="entry name" value="PST FAMILY PREDICTED COLANIC ACID TRANSPORTER"/>
    <property type="match status" value="1"/>
</dbReference>
<evidence type="ECO:0000256" key="6">
    <source>
        <dbReference type="SAM" id="Phobius"/>
    </source>
</evidence>
<keyword evidence="2" id="KW-1003">Cell membrane</keyword>
<evidence type="ECO:0000313" key="7">
    <source>
        <dbReference type="EMBL" id="RON21753.1"/>
    </source>
</evidence>
<keyword evidence="3 6" id="KW-0812">Transmembrane</keyword>
<feature type="transmembrane region" description="Helical" evidence="6">
    <location>
        <begin position="334"/>
        <end position="355"/>
    </location>
</feature>
<dbReference type="Pfam" id="PF13440">
    <property type="entry name" value="Polysacc_synt_3"/>
    <property type="match status" value="1"/>
</dbReference>
<evidence type="ECO:0000313" key="8">
    <source>
        <dbReference type="Proteomes" id="UP000284168"/>
    </source>
</evidence>
<evidence type="ECO:0000256" key="5">
    <source>
        <dbReference type="ARBA" id="ARBA00023136"/>
    </source>
</evidence>
<proteinExistence type="predicted"/>